<keyword evidence="4" id="KW-1185">Reference proteome</keyword>
<evidence type="ECO:0000313" key="3">
    <source>
        <dbReference type="EMBL" id="QJR10080.1"/>
    </source>
</evidence>
<sequence>MFRFALLLLAAPAVHAACTGTVYLTLDTGNMEPAEAMADILRKHDVKATFFLANEKTKRGDTTLDPAWAPYWKRLADEGHAFGSHTWRHWYVRSDVGEDKIRYVSNDKQAESLDAKAFCAELRKPEIAFKAMTGRGFDHIWRAPGGKLTPRAEAFAKTCGFKHVAWSPAGFSGDELPSDKYPSDKLIERQLKDIKDGDVLLWHLGIWSREDALWPKLDTVIGGLKAKGFCFARIPEGKAWKH</sequence>
<evidence type="ECO:0000256" key="1">
    <source>
        <dbReference type="SAM" id="SignalP"/>
    </source>
</evidence>
<dbReference type="InterPro" id="IPR002509">
    <property type="entry name" value="NODB_dom"/>
</dbReference>
<dbReference type="Gene3D" id="3.20.20.370">
    <property type="entry name" value="Glycoside hydrolase/deacetylase"/>
    <property type="match status" value="1"/>
</dbReference>
<dbReference type="EMBL" id="CP053069">
    <property type="protein sequence ID" value="QJR10080.1"/>
    <property type="molecule type" value="Genomic_DNA"/>
</dbReference>
<dbReference type="InterPro" id="IPR050248">
    <property type="entry name" value="Polysacc_deacetylase_ArnD"/>
</dbReference>
<dbReference type="AlphaFoldDB" id="A0A6M4GRW7"/>
<dbReference type="PROSITE" id="PS51677">
    <property type="entry name" value="NODB"/>
    <property type="match status" value="1"/>
</dbReference>
<feature type="domain" description="NodB homology" evidence="2">
    <location>
        <begin position="20"/>
        <end position="232"/>
    </location>
</feature>
<name>A0A6M4GRW7_9PROT</name>
<protein>
    <submittedName>
        <fullName evidence="3">Peptidoglycan-N-acetylglucosamine deacetylase</fullName>
        <ecNumber evidence="3">3.5.1.104</ecNumber>
    </submittedName>
</protein>
<evidence type="ECO:0000259" key="2">
    <source>
        <dbReference type="PROSITE" id="PS51677"/>
    </source>
</evidence>
<reference evidence="3 4" key="1">
    <citation type="submission" date="2020-04" db="EMBL/GenBank/DDBJ databases">
        <title>Usitatibacter rugosus gen. nov., sp. nov. and Usitatibacter palustris sp. nov., novel members of Usitatibacteraceae fam. nov. within the order Nitrosomonadales isolated from soil.</title>
        <authorList>
            <person name="Huber K.J."/>
            <person name="Neumann-Schaal M."/>
            <person name="Geppert A."/>
            <person name="Luckner M."/>
            <person name="Wanner G."/>
            <person name="Overmann J."/>
        </authorList>
    </citation>
    <scope>NUCLEOTIDE SEQUENCE [LARGE SCALE GENOMIC DNA]</scope>
    <source>
        <strain evidence="3 4">0125_3</strain>
    </source>
</reference>
<keyword evidence="1" id="KW-0732">Signal</keyword>
<dbReference type="InterPro" id="IPR011330">
    <property type="entry name" value="Glyco_hydro/deAcase_b/a-brl"/>
</dbReference>
<feature type="signal peptide" evidence="1">
    <location>
        <begin position="1"/>
        <end position="16"/>
    </location>
</feature>
<accession>A0A6M4GRW7</accession>
<organism evidence="3 4">
    <name type="scientific">Usitatibacter rugosus</name>
    <dbReference type="NCBI Taxonomy" id="2732067"/>
    <lineage>
        <taxon>Bacteria</taxon>
        <taxon>Pseudomonadati</taxon>
        <taxon>Pseudomonadota</taxon>
        <taxon>Betaproteobacteria</taxon>
        <taxon>Nitrosomonadales</taxon>
        <taxon>Usitatibacteraceae</taxon>
        <taxon>Usitatibacter</taxon>
    </lineage>
</organism>
<dbReference type="GO" id="GO:0005975">
    <property type="term" value="P:carbohydrate metabolic process"/>
    <property type="evidence" value="ECO:0007669"/>
    <property type="project" value="InterPro"/>
</dbReference>
<gene>
    <name evidence="3" type="ORF">DSM104443_01131</name>
</gene>
<dbReference type="EC" id="3.5.1.104" evidence="3"/>
<evidence type="ECO:0000313" key="4">
    <source>
        <dbReference type="Proteomes" id="UP000501534"/>
    </source>
</evidence>
<proteinExistence type="predicted"/>
<dbReference type="SUPFAM" id="SSF88713">
    <property type="entry name" value="Glycoside hydrolase/deacetylase"/>
    <property type="match status" value="1"/>
</dbReference>
<dbReference type="Proteomes" id="UP000501534">
    <property type="component" value="Chromosome"/>
</dbReference>
<dbReference type="GO" id="GO:0016810">
    <property type="term" value="F:hydrolase activity, acting on carbon-nitrogen (but not peptide) bonds"/>
    <property type="evidence" value="ECO:0007669"/>
    <property type="project" value="InterPro"/>
</dbReference>
<dbReference type="RefSeq" id="WP_212756975.1">
    <property type="nucleotide sequence ID" value="NZ_CP053069.1"/>
</dbReference>
<feature type="chain" id="PRO_5026763216" evidence="1">
    <location>
        <begin position="17"/>
        <end position="242"/>
    </location>
</feature>
<keyword evidence="3" id="KW-0378">Hydrolase</keyword>
<dbReference type="PANTHER" id="PTHR10587">
    <property type="entry name" value="GLYCOSYL TRANSFERASE-RELATED"/>
    <property type="match status" value="1"/>
</dbReference>
<dbReference type="CDD" id="cd10917">
    <property type="entry name" value="CE4_NodB_like_6s_7s"/>
    <property type="match status" value="1"/>
</dbReference>
<dbReference type="KEGG" id="uru:DSM104443_01131"/>
<dbReference type="Pfam" id="PF01522">
    <property type="entry name" value="Polysacc_deac_1"/>
    <property type="match status" value="1"/>
</dbReference>